<reference evidence="1 2" key="1">
    <citation type="submission" date="2020-09" db="EMBL/GenBank/DDBJ databases">
        <title>De no assembly of potato wild relative species, Solanum commersonii.</title>
        <authorList>
            <person name="Cho K."/>
        </authorList>
    </citation>
    <scope>NUCLEOTIDE SEQUENCE [LARGE SCALE GENOMIC DNA]</scope>
    <source>
        <strain evidence="1">LZ3.2</strain>
        <tissue evidence="1">Leaf</tissue>
    </source>
</reference>
<evidence type="ECO:0000313" key="2">
    <source>
        <dbReference type="Proteomes" id="UP000824120"/>
    </source>
</evidence>
<accession>A0A9J5WDK7</accession>
<evidence type="ECO:0000313" key="1">
    <source>
        <dbReference type="EMBL" id="KAG5573372.1"/>
    </source>
</evidence>
<sequence>MYGKKESCLDSQVCMDIICIIAKAFQCRCTRGFLARKPGKYQPCNIFSSNSTCFHGASCILKSIHIVQVLTIQDERCKYLRSMIMRFCSMNETDSTSSLRCNLTSE</sequence>
<dbReference type="AlphaFoldDB" id="A0A9J5WDK7"/>
<dbReference type="EMBL" id="JACXVP010000012">
    <property type="protein sequence ID" value="KAG5573372.1"/>
    <property type="molecule type" value="Genomic_DNA"/>
</dbReference>
<proteinExistence type="predicted"/>
<keyword evidence="2" id="KW-1185">Reference proteome</keyword>
<dbReference type="Proteomes" id="UP000824120">
    <property type="component" value="Chromosome 12"/>
</dbReference>
<gene>
    <name evidence="1" type="ORF">H5410_063138</name>
</gene>
<comment type="caution">
    <text evidence="1">The sequence shown here is derived from an EMBL/GenBank/DDBJ whole genome shotgun (WGS) entry which is preliminary data.</text>
</comment>
<organism evidence="1 2">
    <name type="scientific">Solanum commersonii</name>
    <name type="common">Commerson's wild potato</name>
    <name type="synonym">Commerson's nightshade</name>
    <dbReference type="NCBI Taxonomy" id="4109"/>
    <lineage>
        <taxon>Eukaryota</taxon>
        <taxon>Viridiplantae</taxon>
        <taxon>Streptophyta</taxon>
        <taxon>Embryophyta</taxon>
        <taxon>Tracheophyta</taxon>
        <taxon>Spermatophyta</taxon>
        <taxon>Magnoliopsida</taxon>
        <taxon>eudicotyledons</taxon>
        <taxon>Gunneridae</taxon>
        <taxon>Pentapetalae</taxon>
        <taxon>asterids</taxon>
        <taxon>lamiids</taxon>
        <taxon>Solanales</taxon>
        <taxon>Solanaceae</taxon>
        <taxon>Solanoideae</taxon>
        <taxon>Solaneae</taxon>
        <taxon>Solanum</taxon>
    </lineage>
</organism>
<protein>
    <submittedName>
        <fullName evidence="1">Uncharacterized protein</fullName>
    </submittedName>
</protein>
<name>A0A9J5WDK7_SOLCO</name>